<dbReference type="InterPro" id="IPR001557">
    <property type="entry name" value="L-lactate/malate_DH"/>
</dbReference>
<feature type="domain" description="Lactate/malate dehydrogenase C-terminal" evidence="11">
    <location>
        <begin position="167"/>
        <end position="346"/>
    </location>
</feature>
<accession>A0A1Y2HAJ1</accession>
<dbReference type="NCBIfam" id="TIGR01759">
    <property type="entry name" value="MalateDH-SF1"/>
    <property type="match status" value="1"/>
</dbReference>
<feature type="binding site" evidence="6">
    <location>
        <position position="142"/>
    </location>
    <ligand>
        <name>substrate</name>
    </ligand>
</feature>
<dbReference type="PROSITE" id="PS00068">
    <property type="entry name" value="MDH"/>
    <property type="match status" value="1"/>
</dbReference>
<dbReference type="GO" id="GO:0016787">
    <property type="term" value="F:hydrolase activity"/>
    <property type="evidence" value="ECO:0007669"/>
    <property type="project" value="UniProtKB-KW"/>
</dbReference>
<keyword evidence="3 8" id="KW-0560">Oxidoreductase</keyword>
<keyword evidence="9" id="KW-0816">Tricarboxylic acid cycle</keyword>
<keyword evidence="13" id="KW-1185">Reference proteome</keyword>
<dbReference type="FunFam" id="3.90.110.10:FF:000002">
    <property type="entry name" value="Malate dehydrogenase"/>
    <property type="match status" value="1"/>
</dbReference>
<dbReference type="Pfam" id="PF02866">
    <property type="entry name" value="Ldh_1_C"/>
    <property type="match status" value="1"/>
</dbReference>
<dbReference type="GO" id="GO:0030060">
    <property type="term" value="F:L-malate dehydrogenase (NAD+) activity"/>
    <property type="evidence" value="ECO:0007669"/>
    <property type="project" value="UniProtKB-EC"/>
</dbReference>
<feature type="active site" description="Proton acceptor" evidence="5">
    <location>
        <position position="198"/>
    </location>
</feature>
<dbReference type="GO" id="GO:0006108">
    <property type="term" value="P:malate metabolic process"/>
    <property type="evidence" value="ECO:0007669"/>
    <property type="project" value="InterPro"/>
</dbReference>
<dbReference type="STRING" id="765915.A0A1Y2HAJ1"/>
<dbReference type="InterPro" id="IPR011274">
    <property type="entry name" value="Malate_DH_NAD-dep_euk"/>
</dbReference>
<dbReference type="NCBIfam" id="NF003916">
    <property type="entry name" value="PRK05442.1"/>
    <property type="match status" value="1"/>
</dbReference>
<evidence type="ECO:0000256" key="8">
    <source>
        <dbReference type="RuleBase" id="RU003369"/>
    </source>
</evidence>
<dbReference type="InterPro" id="IPR001236">
    <property type="entry name" value="Lactate/malate_DH_N"/>
</dbReference>
<feature type="binding site" evidence="6">
    <location>
        <position position="103"/>
    </location>
    <ligand>
        <name>substrate</name>
    </ligand>
</feature>
<comment type="caution">
    <text evidence="12">The sequence shown here is derived from an EMBL/GenBank/DDBJ whole genome shotgun (WGS) entry which is preliminary data.</text>
</comment>
<dbReference type="InterPro" id="IPR010945">
    <property type="entry name" value="Malate_DH_type2"/>
</dbReference>
<evidence type="ECO:0000313" key="12">
    <source>
        <dbReference type="EMBL" id="ORZ31616.1"/>
    </source>
</evidence>
<feature type="binding site" evidence="7">
    <location>
        <position position="53"/>
    </location>
    <ligand>
        <name>NAD(+)</name>
        <dbReference type="ChEBI" id="CHEBI:57540"/>
    </ligand>
</feature>
<feature type="domain" description="Lactate/malate dehydrogenase N-terminal" evidence="10">
    <location>
        <begin position="17"/>
        <end position="163"/>
    </location>
</feature>
<dbReference type="FunFam" id="3.40.50.720:FF:000010">
    <property type="entry name" value="Malate dehydrogenase"/>
    <property type="match status" value="1"/>
</dbReference>
<dbReference type="InterPro" id="IPR015955">
    <property type="entry name" value="Lactate_DH/Glyco_Ohase_4_C"/>
</dbReference>
<evidence type="ECO:0000256" key="4">
    <source>
        <dbReference type="ARBA" id="ARBA00023027"/>
    </source>
</evidence>
<dbReference type="Gene3D" id="3.40.50.720">
    <property type="entry name" value="NAD(P)-binding Rossmann-like Domain"/>
    <property type="match status" value="1"/>
</dbReference>
<dbReference type="SUPFAM" id="SSF51735">
    <property type="entry name" value="NAD(P)-binding Rossmann-fold domains"/>
    <property type="match status" value="1"/>
</dbReference>
<evidence type="ECO:0000259" key="10">
    <source>
        <dbReference type="Pfam" id="PF00056"/>
    </source>
</evidence>
<feature type="binding site" evidence="6">
    <location>
        <position position="109"/>
    </location>
    <ligand>
        <name>substrate</name>
    </ligand>
</feature>
<feature type="binding site" evidence="6">
    <location>
        <position position="173"/>
    </location>
    <ligand>
        <name>substrate</name>
    </ligand>
</feature>
<proteinExistence type="inferred from homology"/>
<feature type="binding site" evidence="7">
    <location>
        <begin position="140"/>
        <end position="142"/>
    </location>
    <ligand>
        <name>NAD(+)</name>
        <dbReference type="ChEBI" id="CHEBI:57540"/>
    </ligand>
</feature>
<evidence type="ECO:0000256" key="7">
    <source>
        <dbReference type="PIRSR" id="PIRSR000102-3"/>
    </source>
</evidence>
<dbReference type="GO" id="GO:0006099">
    <property type="term" value="P:tricarboxylic acid cycle"/>
    <property type="evidence" value="ECO:0007669"/>
    <property type="project" value="UniProtKB-KW"/>
</dbReference>
<dbReference type="SUPFAM" id="SSF56327">
    <property type="entry name" value="LDH C-terminal domain-like"/>
    <property type="match status" value="1"/>
</dbReference>
<dbReference type="InterPro" id="IPR022383">
    <property type="entry name" value="Lactate/malate_DH_C"/>
</dbReference>
<dbReference type="AlphaFoldDB" id="A0A1Y2HAJ1"/>
<evidence type="ECO:0000256" key="1">
    <source>
        <dbReference type="ARBA" id="ARBA00009613"/>
    </source>
</evidence>
<name>A0A1Y2HAJ1_9FUNG</name>
<gene>
    <name evidence="12" type="ORF">BCR44DRAFT_117645</name>
</gene>
<comment type="catalytic activity">
    <reaction evidence="9">
        <text>(S)-malate + NAD(+) = oxaloacetate + NADH + H(+)</text>
        <dbReference type="Rhea" id="RHEA:21432"/>
        <dbReference type="ChEBI" id="CHEBI:15378"/>
        <dbReference type="ChEBI" id="CHEBI:15589"/>
        <dbReference type="ChEBI" id="CHEBI:16452"/>
        <dbReference type="ChEBI" id="CHEBI:57540"/>
        <dbReference type="ChEBI" id="CHEBI:57945"/>
        <dbReference type="EC" id="1.1.1.37"/>
    </reaction>
</comment>
<dbReference type="OrthoDB" id="4069699at2759"/>
<evidence type="ECO:0000256" key="6">
    <source>
        <dbReference type="PIRSR" id="PIRSR000102-2"/>
    </source>
</evidence>
<comment type="similarity">
    <text evidence="1">Belongs to the LDH/MDH superfamily. MDH type 2 family.</text>
</comment>
<evidence type="ECO:0000256" key="3">
    <source>
        <dbReference type="ARBA" id="ARBA00023002"/>
    </source>
</evidence>
<keyword evidence="4 7" id="KW-0520">NAD</keyword>
<keyword evidence="12" id="KW-0378">Hydrolase</keyword>
<evidence type="ECO:0000256" key="5">
    <source>
        <dbReference type="PIRSR" id="PIRSR000102-1"/>
    </source>
</evidence>
<dbReference type="CDD" id="cd01336">
    <property type="entry name" value="MDH_cytoplasmic_cytosolic"/>
    <property type="match status" value="1"/>
</dbReference>
<dbReference type="PANTHER" id="PTHR23382">
    <property type="entry name" value="MALATE DEHYDROGENASE"/>
    <property type="match status" value="1"/>
</dbReference>
<evidence type="ECO:0000256" key="2">
    <source>
        <dbReference type="ARBA" id="ARBA00012995"/>
    </source>
</evidence>
<dbReference type="PIRSF" id="PIRSF000102">
    <property type="entry name" value="Lac_mal_DH"/>
    <property type="match status" value="1"/>
</dbReference>
<dbReference type="Gene3D" id="3.90.110.10">
    <property type="entry name" value="Lactate dehydrogenase/glycoside hydrolase, family 4, C-terminal"/>
    <property type="match status" value="1"/>
</dbReference>
<evidence type="ECO:0000256" key="9">
    <source>
        <dbReference type="RuleBase" id="RU003405"/>
    </source>
</evidence>
<protein>
    <recommendedName>
        <fullName evidence="2 9">Malate dehydrogenase</fullName>
        <ecNumber evidence="2 9">1.1.1.37</ecNumber>
    </recommendedName>
</protein>
<dbReference type="InterPro" id="IPR001252">
    <property type="entry name" value="Malate_DH_AS"/>
</dbReference>
<organism evidence="12 13">
    <name type="scientific">Catenaria anguillulae PL171</name>
    <dbReference type="NCBI Taxonomy" id="765915"/>
    <lineage>
        <taxon>Eukaryota</taxon>
        <taxon>Fungi</taxon>
        <taxon>Fungi incertae sedis</taxon>
        <taxon>Blastocladiomycota</taxon>
        <taxon>Blastocladiomycetes</taxon>
        <taxon>Blastocladiales</taxon>
        <taxon>Catenariaceae</taxon>
        <taxon>Catenaria</taxon>
    </lineage>
</organism>
<dbReference type="Pfam" id="PF00056">
    <property type="entry name" value="Ldh_1_N"/>
    <property type="match status" value="1"/>
</dbReference>
<dbReference type="EMBL" id="MCFL01000057">
    <property type="protein sequence ID" value="ORZ31616.1"/>
    <property type="molecule type" value="Genomic_DNA"/>
</dbReference>
<dbReference type="Proteomes" id="UP000193411">
    <property type="component" value="Unassembled WGS sequence"/>
</dbReference>
<dbReference type="InterPro" id="IPR036291">
    <property type="entry name" value="NAD(P)-bd_dom_sf"/>
</dbReference>
<feature type="binding site" evidence="7">
    <location>
        <position position="116"/>
    </location>
    <ligand>
        <name>NAD(+)</name>
        <dbReference type="ChEBI" id="CHEBI:57540"/>
    </ligand>
</feature>
<dbReference type="EC" id="1.1.1.37" evidence="2 9"/>
<reference evidence="12 13" key="1">
    <citation type="submission" date="2016-07" db="EMBL/GenBank/DDBJ databases">
        <title>Pervasive Adenine N6-methylation of Active Genes in Fungi.</title>
        <authorList>
            <consortium name="DOE Joint Genome Institute"/>
            <person name="Mondo S.J."/>
            <person name="Dannebaum R.O."/>
            <person name="Kuo R.C."/>
            <person name="Labutti K."/>
            <person name="Haridas S."/>
            <person name="Kuo A."/>
            <person name="Salamov A."/>
            <person name="Ahrendt S.R."/>
            <person name="Lipzen A."/>
            <person name="Sullivan W."/>
            <person name="Andreopoulos W.B."/>
            <person name="Clum A."/>
            <person name="Lindquist E."/>
            <person name="Daum C."/>
            <person name="Ramamoorthy G.K."/>
            <person name="Gryganskyi A."/>
            <person name="Culley D."/>
            <person name="Magnuson J.K."/>
            <person name="James T.Y."/>
            <person name="O'Malley M.A."/>
            <person name="Stajich J.E."/>
            <person name="Spatafora J.W."/>
            <person name="Visel A."/>
            <person name="Grigoriev I.V."/>
        </authorList>
    </citation>
    <scope>NUCLEOTIDE SEQUENCE [LARGE SCALE GENOMIC DNA]</scope>
    <source>
        <strain evidence="12 13">PL171</strain>
    </source>
</reference>
<sequence>MPLIPTTPTNAQCEPLRVAVTGAAGQIAYSLLHMIASGQVYGPNQPIILHLLDIEPALDALKGVVMELEDCAHSLLVGIVPTTDPLVAFRDIDWLIMLGAMPRREGMQRKDLLKANVGIFKQQGEALNLVAKKSVRVVVVGNPANTNALIAAHYAPSIPSRNFSALTRLDENRARSLLAIKAGVPADAVRNVAVWGNHSNTQYPCVDHGYVLAADGTRVPIEQALGGSSAGARDFLEGAFIKTVSLRGGAIIAARKLSSAMSAAKATADHIRDWFVGTRPGEFVSMAVMSDGKHYGIPADLMFSVPVTITNGEWSVVKDLPLSSFAQSKLQATAAELVEERTEATAHVEAHAVADAAAAKVAAMAGNGSAQVHAH</sequence>
<evidence type="ECO:0000259" key="11">
    <source>
        <dbReference type="Pfam" id="PF02866"/>
    </source>
</evidence>
<evidence type="ECO:0000313" key="13">
    <source>
        <dbReference type="Proteomes" id="UP000193411"/>
    </source>
</evidence>